<dbReference type="Proteomes" id="UP000265515">
    <property type="component" value="Unassembled WGS sequence"/>
</dbReference>
<keyword evidence="3" id="KW-1185">Reference proteome</keyword>
<dbReference type="EMBL" id="BFEA01000406">
    <property type="protein sequence ID" value="GBG82411.1"/>
    <property type="molecule type" value="Genomic_DNA"/>
</dbReference>
<evidence type="ECO:0000313" key="3">
    <source>
        <dbReference type="Proteomes" id="UP000265515"/>
    </source>
</evidence>
<comment type="caution">
    <text evidence="2">The sequence shown here is derived from an EMBL/GenBank/DDBJ whole genome shotgun (WGS) entry which is preliminary data.</text>
</comment>
<feature type="compositionally biased region" description="Basic and acidic residues" evidence="1">
    <location>
        <begin position="14"/>
        <end position="24"/>
    </location>
</feature>
<proteinExistence type="predicted"/>
<dbReference type="AlphaFoldDB" id="A0A388LJJ0"/>
<gene>
    <name evidence="2" type="ORF">CBR_g34787</name>
</gene>
<evidence type="ECO:0000313" key="2">
    <source>
        <dbReference type="EMBL" id="GBG82411.1"/>
    </source>
</evidence>
<protein>
    <submittedName>
        <fullName evidence="2">Uncharacterized protein</fullName>
    </submittedName>
</protein>
<evidence type="ECO:0000256" key="1">
    <source>
        <dbReference type="SAM" id="MobiDB-lite"/>
    </source>
</evidence>
<name>A0A388LJJ0_CHABU</name>
<feature type="region of interest" description="Disordered" evidence="1">
    <location>
        <begin position="1"/>
        <end position="24"/>
    </location>
</feature>
<accession>A0A388LJJ0</accession>
<organism evidence="2 3">
    <name type="scientific">Chara braunii</name>
    <name type="common">Braun's stonewort</name>
    <dbReference type="NCBI Taxonomy" id="69332"/>
    <lineage>
        <taxon>Eukaryota</taxon>
        <taxon>Viridiplantae</taxon>
        <taxon>Streptophyta</taxon>
        <taxon>Charophyceae</taxon>
        <taxon>Charales</taxon>
        <taxon>Characeae</taxon>
        <taxon>Chara</taxon>
    </lineage>
</organism>
<sequence length="102" mass="11123">MCPSATGSGLGPDAPHRRATRQDHEACPSFMGAVASGRWSVGVVGGSRERGRRIIVLVQHLDDLGPDAPHRRATRQDHEACPIFYGSSCQWQMECRSGRQVP</sequence>
<dbReference type="Gramene" id="GBG82411">
    <property type="protein sequence ID" value="GBG82411"/>
    <property type="gene ID" value="CBR_g34787"/>
</dbReference>
<reference evidence="2 3" key="1">
    <citation type="journal article" date="2018" name="Cell">
        <title>The Chara Genome: Secondary Complexity and Implications for Plant Terrestrialization.</title>
        <authorList>
            <person name="Nishiyama T."/>
            <person name="Sakayama H."/>
            <person name="Vries J.D."/>
            <person name="Buschmann H."/>
            <person name="Saint-Marcoux D."/>
            <person name="Ullrich K.K."/>
            <person name="Haas F.B."/>
            <person name="Vanderstraeten L."/>
            <person name="Becker D."/>
            <person name="Lang D."/>
            <person name="Vosolsobe S."/>
            <person name="Rombauts S."/>
            <person name="Wilhelmsson P.K.I."/>
            <person name="Janitza P."/>
            <person name="Kern R."/>
            <person name="Heyl A."/>
            <person name="Rumpler F."/>
            <person name="Villalobos L.I.A.C."/>
            <person name="Clay J.M."/>
            <person name="Skokan R."/>
            <person name="Toyoda A."/>
            <person name="Suzuki Y."/>
            <person name="Kagoshima H."/>
            <person name="Schijlen E."/>
            <person name="Tajeshwar N."/>
            <person name="Catarino B."/>
            <person name="Hetherington A.J."/>
            <person name="Saltykova A."/>
            <person name="Bonnot C."/>
            <person name="Breuninger H."/>
            <person name="Symeonidi A."/>
            <person name="Radhakrishnan G.V."/>
            <person name="Van Nieuwerburgh F."/>
            <person name="Deforce D."/>
            <person name="Chang C."/>
            <person name="Karol K.G."/>
            <person name="Hedrich R."/>
            <person name="Ulvskov P."/>
            <person name="Glockner G."/>
            <person name="Delwiche C.F."/>
            <person name="Petrasek J."/>
            <person name="Van de Peer Y."/>
            <person name="Friml J."/>
            <person name="Beilby M."/>
            <person name="Dolan L."/>
            <person name="Kohara Y."/>
            <person name="Sugano S."/>
            <person name="Fujiyama A."/>
            <person name="Delaux P.-M."/>
            <person name="Quint M."/>
            <person name="TheiBen G."/>
            <person name="Hagemann M."/>
            <person name="Harholt J."/>
            <person name="Dunand C."/>
            <person name="Zachgo S."/>
            <person name="Langdale J."/>
            <person name="Maumus F."/>
            <person name="Straeten D.V.D."/>
            <person name="Gould S.B."/>
            <person name="Rensing S.A."/>
        </authorList>
    </citation>
    <scope>NUCLEOTIDE SEQUENCE [LARGE SCALE GENOMIC DNA]</scope>
    <source>
        <strain evidence="2 3">S276</strain>
    </source>
</reference>